<evidence type="ECO:0000256" key="7">
    <source>
        <dbReference type="SAM" id="MobiDB-lite"/>
    </source>
</evidence>
<dbReference type="OMA" id="RVFKNYY"/>
<evidence type="ECO:0000256" key="1">
    <source>
        <dbReference type="ARBA" id="ARBA00004123"/>
    </source>
</evidence>
<proteinExistence type="inferred from homology"/>
<dbReference type="GeneID" id="14918910"/>
<dbReference type="RefSeq" id="XP_004340139.1">
    <property type="nucleotide sequence ID" value="XM_004340091.1"/>
</dbReference>
<dbReference type="GO" id="GO:0000939">
    <property type="term" value="C:inner kinetochore"/>
    <property type="evidence" value="ECO:0007669"/>
    <property type="project" value="TreeGrafter"/>
</dbReference>
<dbReference type="OrthoDB" id="6347512at2759"/>
<dbReference type="PANTHER" id="PTHR48208:SF2">
    <property type="entry name" value="CENTROMERE PROTEIN I"/>
    <property type="match status" value="1"/>
</dbReference>
<keyword evidence="9" id="KW-1185">Reference proteome</keyword>
<protein>
    <recommendedName>
        <fullName evidence="10">Centromere protein I</fullName>
    </recommendedName>
</protein>
<dbReference type="KEGG" id="acan:ACA1_368200"/>
<evidence type="ECO:0000256" key="3">
    <source>
        <dbReference type="ARBA" id="ARBA00005470"/>
    </source>
</evidence>
<dbReference type="GO" id="GO:0000070">
    <property type="term" value="P:mitotic sister chromatid segregation"/>
    <property type="evidence" value="ECO:0007669"/>
    <property type="project" value="TreeGrafter"/>
</dbReference>
<reference evidence="8 9" key="1">
    <citation type="journal article" date="2013" name="Genome Biol.">
        <title>Genome of Acanthamoeba castellanii highlights extensive lateral gene transfer and early evolution of tyrosine kinase signaling.</title>
        <authorList>
            <person name="Clarke M."/>
            <person name="Lohan A.J."/>
            <person name="Liu B."/>
            <person name="Lagkouvardos I."/>
            <person name="Roy S."/>
            <person name="Zafar N."/>
            <person name="Bertelli C."/>
            <person name="Schilde C."/>
            <person name="Kianianmomeni A."/>
            <person name="Burglin T.R."/>
            <person name="Frech C."/>
            <person name="Turcotte B."/>
            <person name="Kopec K.O."/>
            <person name="Synnott J.M."/>
            <person name="Choo C."/>
            <person name="Paponov I."/>
            <person name="Finkler A."/>
            <person name="Soon Heng Tan C."/>
            <person name="Hutchins A.P."/>
            <person name="Weinmeier T."/>
            <person name="Rattei T."/>
            <person name="Chu J.S."/>
            <person name="Gimenez G."/>
            <person name="Irimia M."/>
            <person name="Rigden D.J."/>
            <person name="Fitzpatrick D.A."/>
            <person name="Lorenzo-Morales J."/>
            <person name="Bateman A."/>
            <person name="Chiu C.H."/>
            <person name="Tang P."/>
            <person name="Hegemann P."/>
            <person name="Fromm H."/>
            <person name="Raoult D."/>
            <person name="Greub G."/>
            <person name="Miranda-Saavedra D."/>
            <person name="Chen N."/>
            <person name="Nash P."/>
            <person name="Ginger M.L."/>
            <person name="Horn M."/>
            <person name="Schaap P."/>
            <person name="Caler L."/>
            <person name="Loftus B."/>
        </authorList>
    </citation>
    <scope>NUCLEOTIDE SEQUENCE [LARGE SCALE GENOMIC DNA]</scope>
    <source>
        <strain evidence="8 9">Neff</strain>
    </source>
</reference>
<keyword evidence="6" id="KW-0137">Centromere</keyword>
<dbReference type="Pfam" id="PF07778">
    <property type="entry name" value="CENP-I"/>
    <property type="match status" value="2"/>
</dbReference>
<evidence type="ECO:0000256" key="5">
    <source>
        <dbReference type="ARBA" id="ARBA00023242"/>
    </source>
</evidence>
<dbReference type="GO" id="GO:0005634">
    <property type="term" value="C:nucleus"/>
    <property type="evidence" value="ECO:0007669"/>
    <property type="project" value="UniProtKB-SubCell"/>
</dbReference>
<comment type="subcellular location">
    <subcellularLocation>
        <location evidence="2">Chromosome</location>
        <location evidence="2">Centromere</location>
    </subcellularLocation>
    <subcellularLocation>
        <location evidence="1">Nucleus</location>
    </subcellularLocation>
</comment>
<dbReference type="EMBL" id="KB007960">
    <property type="protein sequence ID" value="ELR18119.1"/>
    <property type="molecule type" value="Genomic_DNA"/>
</dbReference>
<dbReference type="InterPro" id="IPR012485">
    <property type="entry name" value="CENP-I"/>
</dbReference>
<organism evidence="8 9">
    <name type="scientific">Acanthamoeba castellanii (strain ATCC 30010 / Neff)</name>
    <dbReference type="NCBI Taxonomy" id="1257118"/>
    <lineage>
        <taxon>Eukaryota</taxon>
        <taxon>Amoebozoa</taxon>
        <taxon>Discosea</taxon>
        <taxon>Longamoebia</taxon>
        <taxon>Centramoebida</taxon>
        <taxon>Acanthamoebidae</taxon>
        <taxon>Acanthamoeba</taxon>
    </lineage>
</organism>
<accession>L8GY07</accession>
<keyword evidence="4" id="KW-0158">Chromosome</keyword>
<evidence type="ECO:0000313" key="8">
    <source>
        <dbReference type="EMBL" id="ELR18119.1"/>
    </source>
</evidence>
<evidence type="ECO:0000256" key="2">
    <source>
        <dbReference type="ARBA" id="ARBA00004584"/>
    </source>
</evidence>
<name>L8GY07_ACACF</name>
<evidence type="ECO:0000256" key="4">
    <source>
        <dbReference type="ARBA" id="ARBA00022454"/>
    </source>
</evidence>
<evidence type="ECO:0008006" key="10">
    <source>
        <dbReference type="Google" id="ProtNLM"/>
    </source>
</evidence>
<feature type="region of interest" description="Disordered" evidence="7">
    <location>
        <begin position="24"/>
        <end position="43"/>
    </location>
</feature>
<dbReference type="AlphaFoldDB" id="L8GY07"/>
<gene>
    <name evidence="8" type="ORF">ACA1_368200</name>
</gene>
<dbReference type="VEuPathDB" id="AmoebaDB:ACA1_368200"/>
<evidence type="ECO:0000313" key="9">
    <source>
        <dbReference type="Proteomes" id="UP000011083"/>
    </source>
</evidence>
<dbReference type="PANTHER" id="PTHR48208">
    <property type="entry name" value="CENTROMERE PROTEIN I"/>
    <property type="match status" value="1"/>
</dbReference>
<comment type="similarity">
    <text evidence="3">Belongs to the CENP-I/CTF3 family.</text>
</comment>
<keyword evidence="5" id="KW-0539">Nucleus</keyword>
<evidence type="ECO:0000256" key="6">
    <source>
        <dbReference type="ARBA" id="ARBA00023328"/>
    </source>
</evidence>
<dbReference type="GO" id="GO:0034080">
    <property type="term" value="P:CENP-A containing chromatin assembly"/>
    <property type="evidence" value="ECO:0007669"/>
    <property type="project" value="TreeGrafter"/>
</dbReference>
<sequence>MSRAEAAPLLEAALRFLKKLATAGPGKRSARGKNKSADAQSGKEQVETHVQNLCTFAWEWGLTKSQLRIVVELFTKHQLHDALVKRLLEALIPQEKVDEECFWLALEWMVVTYDLLASTAKVREPNTPYPLDLYGVIFHWIEYETLRPLLCNLLYRMTRPQDVLTWRLRNKVGPEPAVDVLLALYKEYKPSAVTVALPSRSKPLHTLLKPKRTGRDLYLRIIELQGDPFTTPFEQQRNKPKTTKNGAVKPSISHFAKGLEELEIPAQAATLFRRSLVGRLTNWLGFILEEEVFWKDSTTAQHEARLRFLLSKLIDFGRANNGLVPTLERFFYSYIERWNGTDHSQEVLGLISLANGCAFADLQENLLNPLTALFFTSTTLGKARLLDCFTAIIKRWTTYDWPNWTNPDNPPPLRRATEEKRGRHIDVAQVALHYRPLYMLIRYVDRMCVLGLLAERDHAVVQHAALCFVETISRLHIGFQVPMVIPPSEGLVYRLLFAHTAMPVSRLCGALVSYKSDFEELKRKSAQLNSYIWDFAVALWRQRLFTPTQDPTTGKPGFKETLGLSECAPPLSQWSCQLSSQHAPACLSFTHAIVFSNFALEYMRAVEQQSEGPSRIPLHPDMIKEVHKFHYVEFLKERGLDGLYEFLCTFVASLRQRVQLQQQQQRDATRG</sequence>
<dbReference type="STRING" id="1257118.L8GY07"/>
<dbReference type="Proteomes" id="UP000011083">
    <property type="component" value="Unassembled WGS sequence"/>
</dbReference>